<dbReference type="PRINTS" id="PR00064">
    <property type="entry name" value="RIBOSOMALL35"/>
</dbReference>
<evidence type="ECO:0000256" key="6">
    <source>
        <dbReference type="RuleBase" id="RU000568"/>
    </source>
</evidence>
<gene>
    <name evidence="5" type="primary">rpmI</name>
    <name evidence="8" type="ORF">OMAG_000045</name>
</gene>
<dbReference type="InterPro" id="IPR018265">
    <property type="entry name" value="Ribosomal_bL35_CS"/>
</dbReference>
<dbReference type="Pfam" id="PF01632">
    <property type="entry name" value="Ribosomal_L35p"/>
    <property type="match status" value="1"/>
</dbReference>
<evidence type="ECO:0000256" key="3">
    <source>
        <dbReference type="ARBA" id="ARBA00023274"/>
    </source>
</evidence>
<comment type="similarity">
    <text evidence="1 5 6">Belongs to the bacterial ribosomal protein bL35 family.</text>
</comment>
<evidence type="ECO:0000256" key="5">
    <source>
        <dbReference type="HAMAP-Rule" id="MF_00514"/>
    </source>
</evidence>
<reference evidence="8 9" key="1">
    <citation type="submission" date="2015-02" db="EMBL/GenBank/DDBJ databases">
        <title>Single-cell genomics of uncultivated deep-branching MTB reveals a conserved set of magnetosome genes.</title>
        <authorList>
            <person name="Kolinko S."/>
            <person name="Richter M."/>
            <person name="Glockner F.O."/>
            <person name="Brachmann A."/>
            <person name="Schuler D."/>
        </authorList>
    </citation>
    <scope>NUCLEOTIDE SEQUENCE [LARGE SCALE GENOMIC DNA]</scope>
    <source>
        <strain evidence="8">SKK-01</strain>
    </source>
</reference>
<dbReference type="InterPro" id="IPR037229">
    <property type="entry name" value="Ribosomal_bL35_sf"/>
</dbReference>
<feature type="region of interest" description="Disordered" evidence="7">
    <location>
        <begin position="1"/>
        <end position="65"/>
    </location>
</feature>
<dbReference type="Proteomes" id="UP000033428">
    <property type="component" value="Unassembled WGS sequence"/>
</dbReference>
<dbReference type="GO" id="GO:0006412">
    <property type="term" value="P:translation"/>
    <property type="evidence" value="ECO:0007669"/>
    <property type="project" value="UniProtKB-UniRule"/>
</dbReference>
<dbReference type="PROSITE" id="PS00936">
    <property type="entry name" value="RIBOSOMAL_L35"/>
    <property type="match status" value="1"/>
</dbReference>
<evidence type="ECO:0000256" key="1">
    <source>
        <dbReference type="ARBA" id="ARBA00006598"/>
    </source>
</evidence>
<dbReference type="NCBIfam" id="TIGR00001">
    <property type="entry name" value="rpmI_bact"/>
    <property type="match status" value="1"/>
</dbReference>
<keyword evidence="9" id="KW-1185">Reference proteome</keyword>
<evidence type="ECO:0000256" key="2">
    <source>
        <dbReference type="ARBA" id="ARBA00022980"/>
    </source>
</evidence>
<keyword evidence="2 5" id="KW-0689">Ribosomal protein</keyword>
<dbReference type="GO" id="GO:0003735">
    <property type="term" value="F:structural constituent of ribosome"/>
    <property type="evidence" value="ECO:0007669"/>
    <property type="project" value="InterPro"/>
</dbReference>
<evidence type="ECO:0000313" key="8">
    <source>
        <dbReference type="EMBL" id="KJJ86055.1"/>
    </source>
</evidence>
<dbReference type="SUPFAM" id="SSF143034">
    <property type="entry name" value="L35p-like"/>
    <property type="match status" value="1"/>
</dbReference>
<accession>A0A0F0CX75</accession>
<proteinExistence type="inferred from homology"/>
<name>A0A0F0CX75_9BACT</name>
<protein>
    <recommendedName>
        <fullName evidence="4 5">Large ribosomal subunit protein bL35</fullName>
    </recommendedName>
</protein>
<comment type="caution">
    <text evidence="8">The sequence shown here is derived from an EMBL/GenBank/DDBJ whole genome shotgun (WGS) entry which is preliminary data.</text>
</comment>
<keyword evidence="3 5" id="KW-0687">Ribonucleoprotein</keyword>
<evidence type="ECO:0000313" key="9">
    <source>
        <dbReference type="Proteomes" id="UP000033428"/>
    </source>
</evidence>
<dbReference type="PANTHER" id="PTHR33343">
    <property type="entry name" value="54S RIBOSOMAL PROTEIN BL35M"/>
    <property type="match status" value="1"/>
</dbReference>
<dbReference type="GO" id="GO:0015934">
    <property type="term" value="C:large ribosomal subunit"/>
    <property type="evidence" value="ECO:0007669"/>
    <property type="project" value="TreeGrafter"/>
</dbReference>
<dbReference type="InterPro" id="IPR001706">
    <property type="entry name" value="Ribosomal_bL35"/>
</dbReference>
<organism evidence="8 9">
    <name type="scientific">Candidatus Omnitrophus magneticus</name>
    <dbReference type="NCBI Taxonomy" id="1609969"/>
    <lineage>
        <taxon>Bacteria</taxon>
        <taxon>Pseudomonadati</taxon>
        <taxon>Candidatus Omnitrophota</taxon>
        <taxon>Candidatus Omnitrophus</taxon>
    </lineage>
</organism>
<dbReference type="Gene3D" id="4.10.410.60">
    <property type="match status" value="1"/>
</dbReference>
<dbReference type="EMBL" id="JYNY01000016">
    <property type="protein sequence ID" value="KJJ86055.1"/>
    <property type="molecule type" value="Genomic_DNA"/>
</dbReference>
<dbReference type="HAMAP" id="MF_00514">
    <property type="entry name" value="Ribosomal_bL35"/>
    <property type="match status" value="1"/>
</dbReference>
<sequence length="65" mass="7398">MPKLKTNKGVRKRFKVSKRGKVLRAKAGRRHLLTGKSRKRKRSLRQPAGISPAQTKTIKAMLPYS</sequence>
<dbReference type="FunFam" id="4.10.410.60:FF:000001">
    <property type="entry name" value="50S ribosomal protein L35"/>
    <property type="match status" value="1"/>
</dbReference>
<feature type="compositionally biased region" description="Basic residues" evidence="7">
    <location>
        <begin position="1"/>
        <end position="44"/>
    </location>
</feature>
<dbReference type="PANTHER" id="PTHR33343:SF1">
    <property type="entry name" value="LARGE RIBOSOMAL SUBUNIT PROTEIN BL35M"/>
    <property type="match status" value="1"/>
</dbReference>
<dbReference type="AlphaFoldDB" id="A0A0F0CX75"/>
<evidence type="ECO:0000256" key="7">
    <source>
        <dbReference type="SAM" id="MobiDB-lite"/>
    </source>
</evidence>
<evidence type="ECO:0000256" key="4">
    <source>
        <dbReference type="ARBA" id="ARBA00071664"/>
    </source>
</evidence>
<dbReference type="InterPro" id="IPR021137">
    <property type="entry name" value="Ribosomal_bL35-like"/>
</dbReference>